<evidence type="ECO:0000313" key="1">
    <source>
        <dbReference type="EMBL" id="QLI83024.1"/>
    </source>
</evidence>
<keyword evidence="2" id="KW-1185">Reference proteome</keyword>
<reference evidence="1 2" key="1">
    <citation type="journal article" date="2016" name="Int. J. Syst. Evol. Microbiol.">
        <title>Chitinibacter fontanus sp. nov., isolated from a spring.</title>
        <authorList>
            <person name="Sheu S.Y."/>
            <person name="Li Y.S."/>
            <person name="Young C.C."/>
            <person name="Chen W.M."/>
        </authorList>
    </citation>
    <scope>NUCLEOTIDE SEQUENCE [LARGE SCALE GENOMIC DNA]</scope>
    <source>
        <strain evidence="1 2">STM-7</strain>
    </source>
</reference>
<evidence type="ECO:0000313" key="2">
    <source>
        <dbReference type="Proteomes" id="UP000510822"/>
    </source>
</evidence>
<accession>A0A7D5ZHA1</accession>
<dbReference type="RefSeq" id="WP_180307095.1">
    <property type="nucleotide sequence ID" value="NZ_CP058952.1"/>
</dbReference>
<dbReference type="EMBL" id="CP058952">
    <property type="protein sequence ID" value="QLI83024.1"/>
    <property type="molecule type" value="Genomic_DNA"/>
</dbReference>
<dbReference type="AlphaFoldDB" id="A0A7D5ZHA1"/>
<dbReference type="KEGG" id="cfon:HZU75_16665"/>
<name>A0A7D5ZHA1_9NEIS</name>
<dbReference type="Proteomes" id="UP000510822">
    <property type="component" value="Chromosome"/>
</dbReference>
<proteinExistence type="predicted"/>
<organism evidence="1 2">
    <name type="scientific">Chitinibacter fontanus</name>
    <dbReference type="NCBI Taxonomy" id="1737446"/>
    <lineage>
        <taxon>Bacteria</taxon>
        <taxon>Pseudomonadati</taxon>
        <taxon>Pseudomonadota</taxon>
        <taxon>Betaproteobacteria</taxon>
        <taxon>Neisseriales</taxon>
        <taxon>Chitinibacteraceae</taxon>
        <taxon>Chitinibacter</taxon>
    </lineage>
</organism>
<gene>
    <name evidence="1" type="ORF">HZU75_16665</name>
</gene>
<protein>
    <submittedName>
        <fullName evidence="1">Uncharacterized protein</fullName>
    </submittedName>
</protein>
<sequence length="147" mass="16928">MRKFPRADFECNLNDLMLCLFSETASDIALLCGVGIETVLHWRDGVEPVPYMAWQLIRFKTLGEVPNFCGVWSGWRFVENRLFPPMSAAKGAITDIECKHIHDYRIDRNLTSSQSELIDCLIRQRDFYKKQCGLEAKFGLMVTNLFG</sequence>